<name>A0A0K2V6U4_LEPSM</name>
<sequence length="76" mass="9464">MYLLVLSLTEDELRTQRNYYWISFIRFLYLWEDTHITSDSFIYGKILTSYMYRHRKESSHEEPAYYLQDLQLINLQ</sequence>
<organism evidence="1">
    <name type="scientific">Lepeophtheirus salmonis</name>
    <name type="common">Salmon louse</name>
    <name type="synonym">Caligus salmonis</name>
    <dbReference type="NCBI Taxonomy" id="72036"/>
    <lineage>
        <taxon>Eukaryota</taxon>
        <taxon>Metazoa</taxon>
        <taxon>Ecdysozoa</taxon>
        <taxon>Arthropoda</taxon>
        <taxon>Crustacea</taxon>
        <taxon>Multicrustacea</taxon>
        <taxon>Hexanauplia</taxon>
        <taxon>Copepoda</taxon>
        <taxon>Siphonostomatoida</taxon>
        <taxon>Caligidae</taxon>
        <taxon>Lepeophtheirus</taxon>
    </lineage>
</organism>
<protein>
    <submittedName>
        <fullName evidence="1">Uncharacterized protein</fullName>
    </submittedName>
</protein>
<accession>A0A0K2V6U4</accession>
<reference evidence="1" key="1">
    <citation type="submission" date="2014-05" db="EMBL/GenBank/DDBJ databases">
        <authorList>
            <person name="Chronopoulou M."/>
        </authorList>
    </citation>
    <scope>NUCLEOTIDE SEQUENCE</scope>
    <source>
        <tissue evidence="1">Whole organism</tissue>
    </source>
</reference>
<evidence type="ECO:0000313" key="1">
    <source>
        <dbReference type="EMBL" id="CDW46268.1"/>
    </source>
</evidence>
<proteinExistence type="predicted"/>
<dbReference type="EMBL" id="HACA01028907">
    <property type="protein sequence ID" value="CDW46268.1"/>
    <property type="molecule type" value="Transcribed_RNA"/>
</dbReference>
<dbReference type="AlphaFoldDB" id="A0A0K2V6U4"/>